<gene>
    <name evidence="2" type="ORF">SCLCIDRAFT_25557</name>
</gene>
<dbReference type="Proteomes" id="UP000053989">
    <property type="component" value="Unassembled WGS sequence"/>
</dbReference>
<dbReference type="InterPro" id="IPR041078">
    <property type="entry name" value="Plavaka"/>
</dbReference>
<dbReference type="EMBL" id="KN822048">
    <property type="protein sequence ID" value="KIM61751.1"/>
    <property type="molecule type" value="Genomic_DNA"/>
</dbReference>
<organism evidence="2 3">
    <name type="scientific">Scleroderma citrinum Foug A</name>
    <dbReference type="NCBI Taxonomy" id="1036808"/>
    <lineage>
        <taxon>Eukaryota</taxon>
        <taxon>Fungi</taxon>
        <taxon>Dikarya</taxon>
        <taxon>Basidiomycota</taxon>
        <taxon>Agaricomycotina</taxon>
        <taxon>Agaricomycetes</taxon>
        <taxon>Agaricomycetidae</taxon>
        <taxon>Boletales</taxon>
        <taxon>Sclerodermatineae</taxon>
        <taxon>Sclerodermataceae</taxon>
        <taxon>Scleroderma</taxon>
    </lineage>
</organism>
<name>A0A0C3E0Y0_9AGAM</name>
<dbReference type="Pfam" id="PF18759">
    <property type="entry name" value="Plavaka"/>
    <property type="match status" value="1"/>
</dbReference>
<dbReference type="HOGENOM" id="CLU_006344_0_3_1"/>
<sequence length="467" mass="53921">MVDMLKTLWRRRINKQSRKFDAEGLHEVFKPFWKELPFTNIFTCITPDILHQLHKGIFHDHLAVSRYPGLRHFKKGISVISQWTGTEHKQMQRVFIGLLSGAAEDNILLLAHSLLNFIYYAQFQQHTDKTLMAMQDSLRLFHAHKDVLIELGIHEHFNVPKIHSLVHYDAYHTSNKRNYVEQMALWLQCQEVIYYKTAYHAWRQLEKSAGIDALGDRLDEGAGDDIDHLAVQQLPAKAHYKVAKSPSRCGVTVQQLQTEYKAPKFLAALKDFFNSCATREKVVLPEELDLFDLFNQLYIKRDPSVVTGHGSSWQKVHAKLKVTACGHKPESPARFDTAFMWDEGLQPTVLGPDVIRIAQVHVIFKLPEHLRLYPHLLAYIKWFTSLRRHDPVSGQFVITRSTHNHWRNVSVISANHFARPCHLQAQCGRKISSDWMCQVWVFSGSKSRRIPDQGDEDGRAEVGLGRE</sequence>
<reference evidence="3" key="2">
    <citation type="submission" date="2015-01" db="EMBL/GenBank/DDBJ databases">
        <title>Evolutionary Origins and Diversification of the Mycorrhizal Mutualists.</title>
        <authorList>
            <consortium name="DOE Joint Genome Institute"/>
            <consortium name="Mycorrhizal Genomics Consortium"/>
            <person name="Kohler A."/>
            <person name="Kuo A."/>
            <person name="Nagy L.G."/>
            <person name="Floudas D."/>
            <person name="Copeland A."/>
            <person name="Barry K.W."/>
            <person name="Cichocki N."/>
            <person name="Veneault-Fourrey C."/>
            <person name="LaButti K."/>
            <person name="Lindquist E.A."/>
            <person name="Lipzen A."/>
            <person name="Lundell T."/>
            <person name="Morin E."/>
            <person name="Murat C."/>
            <person name="Riley R."/>
            <person name="Ohm R."/>
            <person name="Sun H."/>
            <person name="Tunlid A."/>
            <person name="Henrissat B."/>
            <person name="Grigoriev I.V."/>
            <person name="Hibbett D.S."/>
            <person name="Martin F."/>
        </authorList>
    </citation>
    <scope>NUCLEOTIDE SEQUENCE [LARGE SCALE GENOMIC DNA]</scope>
    <source>
        <strain evidence="3">Foug A</strain>
    </source>
</reference>
<feature type="compositionally biased region" description="Basic and acidic residues" evidence="1">
    <location>
        <begin position="449"/>
        <end position="467"/>
    </location>
</feature>
<proteinExistence type="predicted"/>
<dbReference type="InParanoid" id="A0A0C3E0Y0"/>
<evidence type="ECO:0000313" key="2">
    <source>
        <dbReference type="EMBL" id="KIM61751.1"/>
    </source>
</evidence>
<protein>
    <submittedName>
        <fullName evidence="2">Uncharacterized protein</fullName>
    </submittedName>
</protein>
<evidence type="ECO:0000313" key="3">
    <source>
        <dbReference type="Proteomes" id="UP000053989"/>
    </source>
</evidence>
<feature type="region of interest" description="Disordered" evidence="1">
    <location>
        <begin position="448"/>
        <end position="467"/>
    </location>
</feature>
<keyword evidence="3" id="KW-1185">Reference proteome</keyword>
<evidence type="ECO:0000256" key="1">
    <source>
        <dbReference type="SAM" id="MobiDB-lite"/>
    </source>
</evidence>
<dbReference type="STRING" id="1036808.A0A0C3E0Y0"/>
<accession>A0A0C3E0Y0</accession>
<reference evidence="2 3" key="1">
    <citation type="submission" date="2014-04" db="EMBL/GenBank/DDBJ databases">
        <authorList>
            <consortium name="DOE Joint Genome Institute"/>
            <person name="Kuo A."/>
            <person name="Kohler A."/>
            <person name="Nagy L.G."/>
            <person name="Floudas D."/>
            <person name="Copeland A."/>
            <person name="Barry K.W."/>
            <person name="Cichocki N."/>
            <person name="Veneault-Fourrey C."/>
            <person name="LaButti K."/>
            <person name="Lindquist E.A."/>
            <person name="Lipzen A."/>
            <person name="Lundell T."/>
            <person name="Morin E."/>
            <person name="Murat C."/>
            <person name="Sun H."/>
            <person name="Tunlid A."/>
            <person name="Henrissat B."/>
            <person name="Grigoriev I.V."/>
            <person name="Hibbett D.S."/>
            <person name="Martin F."/>
            <person name="Nordberg H.P."/>
            <person name="Cantor M.N."/>
            <person name="Hua S.X."/>
        </authorList>
    </citation>
    <scope>NUCLEOTIDE SEQUENCE [LARGE SCALE GENOMIC DNA]</scope>
    <source>
        <strain evidence="2 3">Foug A</strain>
    </source>
</reference>
<dbReference type="OrthoDB" id="2418900at2759"/>
<dbReference type="AlphaFoldDB" id="A0A0C3E0Y0"/>